<name>A0A1M4ZKA3_9RHOB</name>
<protein>
    <submittedName>
        <fullName evidence="2">Uncharacterized protein</fullName>
    </submittedName>
</protein>
<proteinExistence type="predicted"/>
<gene>
    <name evidence="2" type="ORF">SAMN05444279_12050</name>
</gene>
<keyword evidence="1" id="KW-1133">Transmembrane helix</keyword>
<sequence length="61" mass="6740">MSNLHLTPAVAALIFFGVVVCGHNFRKLWKEQPPGWQKRAWLFGLPAAIGLLALGFLPLKV</sequence>
<evidence type="ECO:0000313" key="2">
    <source>
        <dbReference type="EMBL" id="SHF18473.1"/>
    </source>
</evidence>
<accession>A0A1M4ZKA3</accession>
<dbReference type="RefSeq" id="WP_149776649.1">
    <property type="nucleotide sequence ID" value="NZ_FQVK01000020.1"/>
</dbReference>
<keyword evidence="1" id="KW-0812">Transmembrane</keyword>
<feature type="transmembrane region" description="Helical" evidence="1">
    <location>
        <begin position="40"/>
        <end position="59"/>
    </location>
</feature>
<keyword evidence="3" id="KW-1185">Reference proteome</keyword>
<organism evidence="2 3">
    <name type="scientific">Ruegeria intermedia</name>
    <dbReference type="NCBI Taxonomy" id="996115"/>
    <lineage>
        <taxon>Bacteria</taxon>
        <taxon>Pseudomonadati</taxon>
        <taxon>Pseudomonadota</taxon>
        <taxon>Alphaproteobacteria</taxon>
        <taxon>Rhodobacterales</taxon>
        <taxon>Roseobacteraceae</taxon>
        <taxon>Ruegeria</taxon>
    </lineage>
</organism>
<dbReference type="AlphaFoldDB" id="A0A1M4ZKA3"/>
<keyword evidence="1" id="KW-0472">Membrane</keyword>
<evidence type="ECO:0000256" key="1">
    <source>
        <dbReference type="SAM" id="Phobius"/>
    </source>
</evidence>
<dbReference type="Proteomes" id="UP000325134">
    <property type="component" value="Unassembled WGS sequence"/>
</dbReference>
<dbReference type="EMBL" id="FQVK01000020">
    <property type="protein sequence ID" value="SHF18473.1"/>
    <property type="molecule type" value="Genomic_DNA"/>
</dbReference>
<evidence type="ECO:0000313" key="3">
    <source>
        <dbReference type="Proteomes" id="UP000325134"/>
    </source>
</evidence>
<reference evidence="2 3" key="1">
    <citation type="submission" date="2016-11" db="EMBL/GenBank/DDBJ databases">
        <authorList>
            <person name="Varghese N."/>
            <person name="Submissions S."/>
        </authorList>
    </citation>
    <scope>NUCLEOTIDE SEQUENCE [LARGE SCALE GENOMIC DNA]</scope>
    <source>
        <strain evidence="2 3">DSM 29341</strain>
    </source>
</reference>
<dbReference type="OrthoDB" id="7872565at2"/>